<evidence type="ECO:0000313" key="2">
    <source>
        <dbReference type="EMBL" id="NHN84256.1"/>
    </source>
</evidence>
<sequence>MDRPVTSDMSAQSPYQNTDLLHFCRSEIRFESEMVGVRLSALVNSQSFLVIAYATSMTTSASRWGNALFLLIPPLLSALGFVLALLAWPGIRAAYAAIGKWEEKEAELHRQSQHLSAFSLASSDPDARATLRRGQEGARFALCAPGIFLATWCLFGYLPFYLCYFH</sequence>
<accession>A0ABX0JL71</accession>
<reference evidence="2 3" key="1">
    <citation type="journal article" date="2020" name="Int. J. Syst. Evol. Microbiol.">
        <title>Novel acetic acid bacteria from cider fermentations: Acetobacter conturbans sp. nov. and Acetobacter fallax sp. nov.</title>
        <authorList>
            <person name="Sombolestani A.S."/>
            <person name="Cleenwerck I."/>
            <person name="Cnockaert M."/>
            <person name="Borremans W."/>
            <person name="Wieme A.D."/>
            <person name="De Vuyst L."/>
            <person name="Vandamme P."/>
        </authorList>
    </citation>
    <scope>NUCLEOTIDE SEQUENCE [LARGE SCALE GENOMIC DNA]</scope>
    <source>
        <strain evidence="2 3">LMG 30640</strain>
    </source>
</reference>
<comment type="caution">
    <text evidence="2">The sequence shown here is derived from an EMBL/GenBank/DDBJ whole genome shotgun (WGS) entry which is preliminary data.</text>
</comment>
<feature type="transmembrane region" description="Helical" evidence="1">
    <location>
        <begin position="140"/>
        <end position="162"/>
    </location>
</feature>
<keyword evidence="1" id="KW-0472">Membrane</keyword>
<evidence type="ECO:0000256" key="1">
    <source>
        <dbReference type="SAM" id="Phobius"/>
    </source>
</evidence>
<dbReference type="RefSeq" id="WP_173582648.1">
    <property type="nucleotide sequence ID" value="NZ_WOTB01000006.1"/>
</dbReference>
<keyword evidence="1" id="KW-0812">Transmembrane</keyword>
<feature type="transmembrane region" description="Helical" evidence="1">
    <location>
        <begin position="67"/>
        <end position="88"/>
    </location>
</feature>
<keyword evidence="1" id="KW-1133">Transmembrane helix</keyword>
<feature type="transmembrane region" description="Helical" evidence="1">
    <location>
        <begin position="35"/>
        <end position="55"/>
    </location>
</feature>
<evidence type="ECO:0000313" key="3">
    <source>
        <dbReference type="Proteomes" id="UP000635278"/>
    </source>
</evidence>
<keyword evidence="3" id="KW-1185">Reference proteome</keyword>
<name>A0ABX0JL71_9PROT</name>
<dbReference type="EMBL" id="WOTB01000006">
    <property type="protein sequence ID" value="NHN84256.1"/>
    <property type="molecule type" value="Genomic_DNA"/>
</dbReference>
<organism evidence="2 3">
    <name type="scientific">Acetobacter musti</name>
    <dbReference type="NCBI Taxonomy" id="864732"/>
    <lineage>
        <taxon>Bacteria</taxon>
        <taxon>Pseudomonadati</taxon>
        <taxon>Pseudomonadota</taxon>
        <taxon>Alphaproteobacteria</taxon>
        <taxon>Acetobacterales</taxon>
        <taxon>Acetobacteraceae</taxon>
        <taxon>Acetobacter</taxon>
    </lineage>
</organism>
<protein>
    <submittedName>
        <fullName evidence="2">Uncharacterized protein</fullName>
    </submittedName>
</protein>
<gene>
    <name evidence="2" type="ORF">GOB93_06300</name>
</gene>
<proteinExistence type="predicted"/>
<dbReference type="Proteomes" id="UP000635278">
    <property type="component" value="Unassembled WGS sequence"/>
</dbReference>